<dbReference type="EMBL" id="BMAO01022654">
    <property type="protein sequence ID" value="GFQ83438.1"/>
    <property type="molecule type" value="Genomic_DNA"/>
</dbReference>
<keyword evidence="7" id="KW-0965">Cell junction</keyword>
<dbReference type="Pfam" id="PF00876">
    <property type="entry name" value="Innexin"/>
    <property type="match status" value="1"/>
</dbReference>
<evidence type="ECO:0000313" key="13">
    <source>
        <dbReference type="EMBL" id="GFQ83438.1"/>
    </source>
</evidence>
<evidence type="ECO:0000256" key="12">
    <source>
        <dbReference type="RuleBase" id="RU010713"/>
    </source>
</evidence>
<evidence type="ECO:0000313" key="17">
    <source>
        <dbReference type="Proteomes" id="UP000887116"/>
    </source>
</evidence>
<comment type="function">
    <text evidence="12">Structural component of the gap junctions.</text>
</comment>
<evidence type="ECO:0000313" key="16">
    <source>
        <dbReference type="EMBL" id="GFR29323.1"/>
    </source>
</evidence>
<keyword evidence="9 12" id="KW-0406">Ion transport</keyword>
<evidence type="ECO:0000313" key="15">
    <source>
        <dbReference type="EMBL" id="GFR26669.1"/>
    </source>
</evidence>
<dbReference type="PANTHER" id="PTHR11893:SF41">
    <property type="entry name" value="INNEXIN INX2"/>
    <property type="match status" value="1"/>
</dbReference>
<keyword evidence="8 12" id="KW-1133">Transmembrane helix</keyword>
<dbReference type="OrthoDB" id="6410898at2759"/>
<keyword evidence="10 12" id="KW-0472">Membrane</keyword>
<gene>
    <name evidence="12 15" type="primary">inx</name>
    <name evidence="15" type="ORF">TNCT_260881</name>
    <name evidence="13" type="ORF">TNCT_367871</name>
    <name evidence="14" type="ORF">TNCT_452961</name>
    <name evidence="16" type="ORF">TNCT_98091</name>
</gene>
<dbReference type="EMBL" id="BMAO01029089">
    <property type="protein sequence ID" value="GFR29323.1"/>
    <property type="molecule type" value="Genomic_DNA"/>
</dbReference>
<keyword evidence="6" id="KW-0303">Gap junction</keyword>
<proteinExistence type="inferred from homology"/>
<comment type="caution">
    <text evidence="15">The sequence shown here is derived from an EMBL/GenBank/DDBJ whole genome shotgun (WGS) entry which is preliminary data.</text>
</comment>
<protein>
    <recommendedName>
        <fullName evidence="12">Innexin</fullName>
    </recommendedName>
</protein>
<comment type="subcellular location">
    <subcellularLocation>
        <location evidence="1">Cell junction</location>
        <location evidence="1">Gap junction</location>
    </subcellularLocation>
    <subcellularLocation>
        <location evidence="2 12">Cell membrane</location>
        <topology evidence="2 12">Multi-pass membrane protein</topology>
    </subcellularLocation>
</comment>
<dbReference type="GO" id="GO:0005921">
    <property type="term" value="C:gap junction"/>
    <property type="evidence" value="ECO:0007669"/>
    <property type="project" value="UniProtKB-SubCell"/>
</dbReference>
<feature type="transmembrane region" description="Helical" evidence="12">
    <location>
        <begin position="155"/>
        <end position="177"/>
    </location>
</feature>
<dbReference type="GO" id="GO:0005886">
    <property type="term" value="C:plasma membrane"/>
    <property type="evidence" value="ECO:0007669"/>
    <property type="project" value="UniProtKB-SubCell"/>
</dbReference>
<dbReference type="PRINTS" id="PR01262">
    <property type="entry name" value="INNEXIN"/>
</dbReference>
<dbReference type="GO" id="GO:0005243">
    <property type="term" value="F:gap junction channel activity"/>
    <property type="evidence" value="ECO:0007669"/>
    <property type="project" value="TreeGrafter"/>
</dbReference>
<evidence type="ECO:0000256" key="11">
    <source>
        <dbReference type="ARBA" id="ARBA00023303"/>
    </source>
</evidence>
<keyword evidence="3 12" id="KW-0813">Transport</keyword>
<accession>A0A8X6HMX6</accession>
<dbReference type="GO" id="GO:0007602">
    <property type="term" value="P:phototransduction"/>
    <property type="evidence" value="ECO:0007669"/>
    <property type="project" value="TreeGrafter"/>
</dbReference>
<keyword evidence="5 12" id="KW-0812">Transmembrane</keyword>
<evidence type="ECO:0000256" key="2">
    <source>
        <dbReference type="ARBA" id="ARBA00004651"/>
    </source>
</evidence>
<dbReference type="EMBL" id="BMAO01037784">
    <property type="protein sequence ID" value="GFR20138.1"/>
    <property type="molecule type" value="Genomic_DNA"/>
</dbReference>
<name>A0A8X6HMX6_TRICU</name>
<comment type="similarity">
    <text evidence="12">Belongs to the pannexin family.</text>
</comment>
<evidence type="ECO:0000256" key="5">
    <source>
        <dbReference type="ARBA" id="ARBA00022692"/>
    </source>
</evidence>
<dbReference type="GO" id="GO:0034220">
    <property type="term" value="P:monoatomic ion transmembrane transport"/>
    <property type="evidence" value="ECO:0007669"/>
    <property type="project" value="UniProtKB-KW"/>
</dbReference>
<evidence type="ECO:0000256" key="3">
    <source>
        <dbReference type="ARBA" id="ARBA00022448"/>
    </source>
</evidence>
<dbReference type="InterPro" id="IPR000990">
    <property type="entry name" value="Innexin"/>
</dbReference>
<dbReference type="PANTHER" id="PTHR11893">
    <property type="entry name" value="INNEXIN"/>
    <property type="match status" value="1"/>
</dbReference>
<comment type="caution">
    <text evidence="12">Lacks conserved residue(s) required for the propagation of feature annotation.</text>
</comment>
<dbReference type="Proteomes" id="UP000887116">
    <property type="component" value="Unassembled WGS sequence"/>
</dbReference>
<evidence type="ECO:0000313" key="14">
    <source>
        <dbReference type="EMBL" id="GFR20138.1"/>
    </source>
</evidence>
<dbReference type="EMBL" id="BMAO01028687">
    <property type="protein sequence ID" value="GFR26669.1"/>
    <property type="molecule type" value="Genomic_DNA"/>
</dbReference>
<sequence length="314" mass="37236">MLPLTLLKWKSQHVSPRSHSLLIDFNQIHVRNLLLFCFALSISRQYFGENINCQIDGHRVSQSLLDTKCFINGTLTNFSGVEKPILPVLYHDYYQWVSIVLLLQAISFHLPYRLWSKNMHSYVQELTIQKFEKSECDRVFNVITSSKGNGMFWKIWTLECFYAAHLIGQIFLLNLFFHRVWSLSSWSWSAIPILFPEMGTCMYDYFSGGGQTTGRFRCLLPLNSVYRKVFFVMYGLFVFLLMLHKVFFLYRLLLTLRMGPKWINMWWSLQIAKDEAKSWQGKQTLNRKWRRFTNKSESLENDYVSMELQKIECS</sequence>
<evidence type="ECO:0000256" key="7">
    <source>
        <dbReference type="ARBA" id="ARBA00022949"/>
    </source>
</evidence>
<evidence type="ECO:0000256" key="4">
    <source>
        <dbReference type="ARBA" id="ARBA00022475"/>
    </source>
</evidence>
<keyword evidence="4" id="KW-1003">Cell membrane</keyword>
<dbReference type="AlphaFoldDB" id="A0A8X6HMX6"/>
<evidence type="ECO:0000256" key="8">
    <source>
        <dbReference type="ARBA" id="ARBA00022989"/>
    </source>
</evidence>
<dbReference type="PROSITE" id="PS51013">
    <property type="entry name" value="PANNEXIN"/>
    <property type="match status" value="1"/>
</dbReference>
<evidence type="ECO:0000256" key="6">
    <source>
        <dbReference type="ARBA" id="ARBA00022868"/>
    </source>
</evidence>
<feature type="transmembrane region" description="Helical" evidence="12">
    <location>
        <begin position="229"/>
        <end position="253"/>
    </location>
</feature>
<organism evidence="15 17">
    <name type="scientific">Trichonephila clavata</name>
    <name type="common">Joro spider</name>
    <name type="synonym">Nephila clavata</name>
    <dbReference type="NCBI Taxonomy" id="2740835"/>
    <lineage>
        <taxon>Eukaryota</taxon>
        <taxon>Metazoa</taxon>
        <taxon>Ecdysozoa</taxon>
        <taxon>Arthropoda</taxon>
        <taxon>Chelicerata</taxon>
        <taxon>Arachnida</taxon>
        <taxon>Araneae</taxon>
        <taxon>Araneomorphae</taxon>
        <taxon>Entelegynae</taxon>
        <taxon>Araneoidea</taxon>
        <taxon>Nephilidae</taxon>
        <taxon>Trichonephila</taxon>
    </lineage>
</organism>
<evidence type="ECO:0000256" key="10">
    <source>
        <dbReference type="ARBA" id="ARBA00023136"/>
    </source>
</evidence>
<reference evidence="15" key="1">
    <citation type="submission" date="2020-07" db="EMBL/GenBank/DDBJ databases">
        <title>Multicomponent nature underlies the extraordinary mechanical properties of spider dragline silk.</title>
        <authorList>
            <person name="Kono N."/>
            <person name="Nakamura H."/>
            <person name="Mori M."/>
            <person name="Yoshida Y."/>
            <person name="Ohtoshi R."/>
            <person name="Malay A.D."/>
            <person name="Moran D.A.P."/>
            <person name="Tomita M."/>
            <person name="Numata K."/>
            <person name="Arakawa K."/>
        </authorList>
    </citation>
    <scope>NUCLEOTIDE SEQUENCE</scope>
</reference>
<keyword evidence="11 12" id="KW-0407">Ion channel</keyword>
<evidence type="ECO:0000256" key="9">
    <source>
        <dbReference type="ARBA" id="ARBA00023065"/>
    </source>
</evidence>
<evidence type="ECO:0000256" key="1">
    <source>
        <dbReference type="ARBA" id="ARBA00004610"/>
    </source>
</evidence>
<keyword evidence="17" id="KW-1185">Reference proteome</keyword>